<proteinExistence type="predicted"/>
<dbReference type="Proteomes" id="UP000823775">
    <property type="component" value="Unassembled WGS sequence"/>
</dbReference>
<feature type="compositionally biased region" description="Acidic residues" evidence="1">
    <location>
        <begin position="105"/>
        <end position="133"/>
    </location>
</feature>
<evidence type="ECO:0000313" key="2">
    <source>
        <dbReference type="EMBL" id="MCE3214924.1"/>
    </source>
</evidence>
<keyword evidence="3" id="KW-1185">Reference proteome</keyword>
<feature type="region of interest" description="Disordered" evidence="1">
    <location>
        <begin position="102"/>
        <end position="148"/>
    </location>
</feature>
<evidence type="ECO:0000256" key="1">
    <source>
        <dbReference type="SAM" id="MobiDB-lite"/>
    </source>
</evidence>
<sequence length="148" mass="17234">MAPPPLRQYDLHWVMEKEGKKWFKEHKESKYSHDMFIDRNFLSLVFLHMVDRIPTLDLGFMFNAPGDCNLNMLRMNGVTEDQLNIDYPLSEHSRALCRFGPGYEEPLDDDVSMEDEMERVDSDIESSDDDEDDSKMGEAALPPIDNEE</sequence>
<name>A0ABS8WPU3_DATST</name>
<organism evidence="2 3">
    <name type="scientific">Datura stramonium</name>
    <name type="common">Jimsonweed</name>
    <name type="synonym">Common thornapple</name>
    <dbReference type="NCBI Taxonomy" id="4076"/>
    <lineage>
        <taxon>Eukaryota</taxon>
        <taxon>Viridiplantae</taxon>
        <taxon>Streptophyta</taxon>
        <taxon>Embryophyta</taxon>
        <taxon>Tracheophyta</taxon>
        <taxon>Spermatophyta</taxon>
        <taxon>Magnoliopsida</taxon>
        <taxon>eudicotyledons</taxon>
        <taxon>Gunneridae</taxon>
        <taxon>Pentapetalae</taxon>
        <taxon>asterids</taxon>
        <taxon>lamiids</taxon>
        <taxon>Solanales</taxon>
        <taxon>Solanaceae</taxon>
        <taxon>Solanoideae</taxon>
        <taxon>Datureae</taxon>
        <taxon>Datura</taxon>
    </lineage>
</organism>
<evidence type="ECO:0000313" key="3">
    <source>
        <dbReference type="Proteomes" id="UP000823775"/>
    </source>
</evidence>
<accession>A0ABS8WPU3</accession>
<dbReference type="EMBL" id="JACEIK010010069">
    <property type="protein sequence ID" value="MCE3214924.1"/>
    <property type="molecule type" value="Genomic_DNA"/>
</dbReference>
<gene>
    <name evidence="2" type="ORF">HAX54_000270</name>
</gene>
<protein>
    <submittedName>
        <fullName evidence="2">Uncharacterized protein</fullName>
    </submittedName>
</protein>
<reference evidence="2 3" key="1">
    <citation type="journal article" date="2021" name="BMC Genomics">
        <title>Datura genome reveals duplications of psychoactive alkaloid biosynthetic genes and high mutation rate following tissue culture.</title>
        <authorList>
            <person name="Rajewski A."/>
            <person name="Carter-House D."/>
            <person name="Stajich J."/>
            <person name="Litt A."/>
        </authorList>
    </citation>
    <scope>NUCLEOTIDE SEQUENCE [LARGE SCALE GENOMIC DNA]</scope>
    <source>
        <strain evidence="2">AR-01</strain>
    </source>
</reference>
<comment type="caution">
    <text evidence="2">The sequence shown here is derived from an EMBL/GenBank/DDBJ whole genome shotgun (WGS) entry which is preliminary data.</text>
</comment>